<evidence type="ECO:0000313" key="7">
    <source>
        <dbReference type="Proteomes" id="UP000225706"/>
    </source>
</evidence>
<feature type="compositionally biased region" description="Polar residues" evidence="4">
    <location>
        <begin position="1160"/>
        <end position="1169"/>
    </location>
</feature>
<feature type="compositionally biased region" description="Polar residues" evidence="4">
    <location>
        <begin position="270"/>
        <end position="284"/>
    </location>
</feature>
<feature type="region of interest" description="Disordered" evidence="4">
    <location>
        <begin position="43"/>
        <end position="134"/>
    </location>
</feature>
<dbReference type="GO" id="GO:0005829">
    <property type="term" value="C:cytosol"/>
    <property type="evidence" value="ECO:0007669"/>
    <property type="project" value="TreeGrafter"/>
</dbReference>
<feature type="compositionally biased region" description="Basic and acidic residues" evidence="4">
    <location>
        <begin position="1461"/>
        <end position="1472"/>
    </location>
</feature>
<feature type="region of interest" description="Disordered" evidence="4">
    <location>
        <begin position="422"/>
        <end position="632"/>
    </location>
</feature>
<feature type="compositionally biased region" description="Basic and acidic residues" evidence="4">
    <location>
        <begin position="110"/>
        <end position="121"/>
    </location>
</feature>
<dbReference type="InterPro" id="IPR029299">
    <property type="entry name" value="ALMS_motif"/>
</dbReference>
<feature type="compositionally biased region" description="Basic and acidic residues" evidence="4">
    <location>
        <begin position="1639"/>
        <end position="1651"/>
    </location>
</feature>
<dbReference type="OrthoDB" id="5972008at2759"/>
<reference evidence="7" key="1">
    <citation type="journal article" date="2017" name="bioRxiv">
        <title>Comparative analysis of the genomes of Stylophora pistillata and Acropora digitifera provides evidence for extensive differences between species of corals.</title>
        <authorList>
            <person name="Voolstra C.R."/>
            <person name="Li Y."/>
            <person name="Liew Y.J."/>
            <person name="Baumgarten S."/>
            <person name="Zoccola D."/>
            <person name="Flot J.-F."/>
            <person name="Tambutte S."/>
            <person name="Allemand D."/>
            <person name="Aranda M."/>
        </authorList>
    </citation>
    <scope>NUCLEOTIDE SEQUENCE [LARGE SCALE GENOMIC DNA]</scope>
</reference>
<feature type="compositionally biased region" description="Polar residues" evidence="4">
    <location>
        <begin position="471"/>
        <end position="485"/>
    </location>
</feature>
<dbReference type="GO" id="GO:0046599">
    <property type="term" value="P:regulation of centriole replication"/>
    <property type="evidence" value="ECO:0007669"/>
    <property type="project" value="TreeGrafter"/>
</dbReference>
<feature type="region of interest" description="Disordered" evidence="4">
    <location>
        <begin position="761"/>
        <end position="792"/>
    </location>
</feature>
<feature type="compositionally biased region" description="Basic and acidic residues" evidence="4">
    <location>
        <begin position="1501"/>
        <end position="1513"/>
    </location>
</feature>
<keyword evidence="3" id="KW-0206">Cytoskeleton</keyword>
<feature type="compositionally biased region" description="Low complexity" evidence="4">
    <location>
        <begin position="164"/>
        <end position="180"/>
    </location>
</feature>
<feature type="compositionally biased region" description="Polar residues" evidence="4">
    <location>
        <begin position="347"/>
        <end position="360"/>
    </location>
</feature>
<feature type="compositionally biased region" description="Polar residues" evidence="4">
    <location>
        <begin position="390"/>
        <end position="400"/>
    </location>
</feature>
<evidence type="ECO:0000256" key="4">
    <source>
        <dbReference type="SAM" id="MobiDB-lite"/>
    </source>
</evidence>
<feature type="compositionally biased region" description="Polar residues" evidence="4">
    <location>
        <begin position="1"/>
        <end position="15"/>
    </location>
</feature>
<feature type="compositionally biased region" description="Basic and acidic residues" evidence="4">
    <location>
        <begin position="510"/>
        <end position="525"/>
    </location>
</feature>
<evidence type="ECO:0000256" key="1">
    <source>
        <dbReference type="ARBA" id="ARBA00004300"/>
    </source>
</evidence>
<feature type="compositionally biased region" description="Polar residues" evidence="4">
    <location>
        <begin position="584"/>
        <end position="626"/>
    </location>
</feature>
<dbReference type="Pfam" id="PF15309">
    <property type="entry name" value="ALMS_motif"/>
    <property type="match status" value="1"/>
</dbReference>
<feature type="compositionally biased region" description="Basic and acidic residues" evidence="4">
    <location>
        <begin position="1039"/>
        <end position="1052"/>
    </location>
</feature>
<evidence type="ECO:0000259" key="5">
    <source>
        <dbReference type="Pfam" id="PF15309"/>
    </source>
</evidence>
<feature type="compositionally biased region" description="Low complexity" evidence="4">
    <location>
        <begin position="58"/>
        <end position="70"/>
    </location>
</feature>
<dbReference type="PANTHER" id="PTHR21553">
    <property type="entry name" value="ALMS1-RELATED"/>
    <property type="match status" value="1"/>
</dbReference>
<evidence type="ECO:0000256" key="3">
    <source>
        <dbReference type="ARBA" id="ARBA00023212"/>
    </source>
</evidence>
<feature type="compositionally biased region" description="Polar residues" evidence="4">
    <location>
        <begin position="946"/>
        <end position="957"/>
    </location>
</feature>
<feature type="compositionally biased region" description="Low complexity" evidence="4">
    <location>
        <begin position="1172"/>
        <end position="1181"/>
    </location>
</feature>
<sequence length="1734" mass="192085">MEQSIPVSEVSSETVTGPIPPNETFQNIEQQYQEQWHLLENLQSELGSEGHSESWQDSVTSLNSSATSNANKEDAEPAVYQQEKEGSEEWFILGEDPGGAEVENTSDDNNVARKESVSDTKEEQEEETAKQLSPYAEQWFELEQLKQSVRSLSQVAGLPQSPQLSETLGSGLSSGSLSVETLEEVGLEDEDAVLKEGATEQRAAPEVEGEEDQVEDALHDSGASFSVDGSGVEDNELRSQWFPLRPSAVGEDDEETNQVSYTTTTTTSTAVQPSSGEPPQNVLSAWSDDDTKQSPPERSQPDGRDGPDPKKTPWVRSTFTSTQQTVTPPILNQPVTSGTAERKDSGSDTSVLSQPQNGNATPLEIITRSVPPAPRGVALVSELRRRHAPQLNSDSDTESPVSKLLGPNFRAVQQVLDRLKQDKLSGGVSDEAEESLSEQQSLREESLHSEVSTASTTHSAGSTASTTQGTERNSGLGTGIKTTKPTPDDAATSLELRSLRSYEGAISSHSEIRQHDRQLMDEARRSSSSSANDTFKRSSETGRVSSWTNAKLSQRDANRVNPADAFLNSIEPPAMNTTEDRSSIDNSITNARSSGQDVRSFLGNGSVTSYHGSAHIISQPQSSSRYPTELRPRSSIENSLRSSQIAWGDRSVPIKDTKELPYRRDISDHVALPLRAQAARESLHEINPHSSTGGSYHNLRTAWPEPAIPMGPTNRELLIGNASEEMSGVIPGDNLEFPSHLSSGPLDGANAFEAIVSSEKERAEDLNRAEENHGRNLEQRRASDLSVSSDDTDDLLTYEPVLEGDRQYLQMQKRTKHPQQRVDAIEQRESWLSARPSEFSKQIPGWEPPPPSMEAPKSIQSFPVDQDDSQIKALHWSLGAGTISPISYDSVAQTDSQEEKSSTPLGPALERSSVHGVGDLQGQSLQEKESTVYSEDRDAASKKQPRSYSTTEISSSDEMYRPVLYRDVAADEENRPDESAVEASPYGIYDIRRSSGPGSTNRRRKALGLQPNPTRDSVSQRGTGMVYISGSSTPSSVRGGRERFARREETPPGRRSSYGEQRPDKQDYDERFDRNVELKKPLKTKYHEVEKQARRSKKDREMTAIRDYQDTRSKQGLVRVKSTAGHPLRHQLSNSSGKDSTISGDSPEDERGPSRHTSGRSRQPPSQYMDTPHPSASSHSPGHGKRSTRAGKSRTRYAEDDRAISTHLSRAETSGNRKDDSWVPDAKGGHDKSYSRASKSSRIDANISRLTSLITKSLEESISSSSLASTTTSSRRPTSKSKKAKLASSTSESSDVSEYFNYAFFEPRLRTSIGQKIKLRELLRSVKSHDLSPIVRRTGDSTSPESTSGLSSNDGVSAEKEPVPEVTEPLRSQALQKPNGMYPSQQTTTGPRCTCARAPTAVARAASSGVFRREANGRKIEKRDVGVNFPTPAVTRYPSPVEEEVSRVQLEDASTQTDEVVGGRKVDREPVKSPRKSMKSKRNEQVSNIEERGVISQPSPKKSDLYHHMEQRETRHKPKERLVPSQNSPDHSVTTSTDLRNRVHEPAWFYPLKGKPQPEPRTTAQISSSLSKSRTRDELRADVFEASVNPSSTLQQLSLQDAFLYARPKFVKRSKDRVAQIEQAAREKERRRMLTQTVDEEKKREEAEIRKTRTPPALQKTKPRSSRNDHYSGPKPRQMTRVEIKELNKRLYKNLPEVKAKNEQQKRLAFYRTNRLRAQLYDKRVRNRLKGAGK</sequence>
<name>A0A2B4RP89_STYPI</name>
<feature type="compositionally biased region" description="Low complexity" evidence="4">
    <location>
        <begin position="449"/>
        <end position="470"/>
    </location>
</feature>
<feature type="compositionally biased region" description="Acidic residues" evidence="4">
    <location>
        <begin position="181"/>
        <end position="191"/>
    </location>
</feature>
<feature type="region of interest" description="Disordered" evidence="4">
    <location>
        <begin position="1550"/>
        <end position="1574"/>
    </location>
</feature>
<feature type="region of interest" description="Disordered" evidence="4">
    <location>
        <begin position="1261"/>
        <end position="1290"/>
    </location>
</feature>
<feature type="region of interest" description="Disordered" evidence="4">
    <location>
        <begin position="829"/>
        <end position="866"/>
    </location>
</feature>
<dbReference type="GO" id="GO:0005814">
    <property type="term" value="C:centriole"/>
    <property type="evidence" value="ECO:0007669"/>
    <property type="project" value="TreeGrafter"/>
</dbReference>
<gene>
    <name evidence="6" type="primary">ALMS1</name>
    <name evidence="6" type="ORF">AWC38_SpisGene15320</name>
</gene>
<feature type="compositionally biased region" description="Basic and acidic residues" evidence="4">
    <location>
        <begin position="299"/>
        <end position="311"/>
    </location>
</feature>
<feature type="compositionally biased region" description="Basic and acidic residues" evidence="4">
    <location>
        <begin position="1061"/>
        <end position="1113"/>
    </location>
</feature>
<feature type="region of interest" description="Disordered" evidence="4">
    <location>
        <begin position="890"/>
        <end position="1242"/>
    </location>
</feature>
<dbReference type="Proteomes" id="UP000225706">
    <property type="component" value="Unassembled WGS sequence"/>
</dbReference>
<feature type="compositionally biased region" description="Polar residues" evidence="4">
    <location>
        <begin position="1011"/>
        <end position="1022"/>
    </location>
</feature>
<dbReference type="GO" id="GO:0008017">
    <property type="term" value="F:microtubule binding"/>
    <property type="evidence" value="ECO:0007669"/>
    <property type="project" value="TreeGrafter"/>
</dbReference>
<feature type="compositionally biased region" description="Polar residues" evidence="4">
    <location>
        <begin position="1131"/>
        <end position="1144"/>
    </location>
</feature>
<feature type="compositionally biased region" description="Basic and acidic residues" evidence="4">
    <location>
        <begin position="1481"/>
        <end position="1493"/>
    </location>
</feature>
<keyword evidence="7" id="KW-1185">Reference proteome</keyword>
<feature type="compositionally biased region" description="Polar residues" evidence="4">
    <location>
        <begin position="541"/>
        <end position="552"/>
    </location>
</feature>
<protein>
    <submittedName>
        <fullName evidence="6">Alstrom syndrome protein 1</fullName>
    </submittedName>
</protein>
<feature type="region of interest" description="Disordered" evidence="4">
    <location>
        <begin position="1431"/>
        <end position="1537"/>
    </location>
</feature>
<evidence type="ECO:0000256" key="2">
    <source>
        <dbReference type="ARBA" id="ARBA00022490"/>
    </source>
</evidence>
<keyword evidence="2" id="KW-0963">Cytoplasm</keyword>
<feature type="compositionally biased region" description="Basic and acidic residues" evidence="4">
    <location>
        <begin position="761"/>
        <end position="783"/>
    </location>
</feature>
<feature type="compositionally biased region" description="Basic and acidic residues" evidence="4">
    <location>
        <begin position="926"/>
        <end position="941"/>
    </location>
</feature>
<feature type="compositionally biased region" description="Basic and acidic residues" evidence="4">
    <location>
        <begin position="1215"/>
        <end position="1234"/>
    </location>
</feature>
<feature type="compositionally biased region" description="Low complexity" evidence="4">
    <location>
        <begin position="1341"/>
        <end position="1352"/>
    </location>
</feature>
<feature type="region of interest" description="Disordered" evidence="4">
    <location>
        <begin position="1624"/>
        <end position="1678"/>
    </location>
</feature>
<dbReference type="GO" id="GO:0005813">
    <property type="term" value="C:centrosome"/>
    <property type="evidence" value="ECO:0007669"/>
    <property type="project" value="UniProtKB-SubCell"/>
</dbReference>
<dbReference type="STRING" id="50429.A0A2B4RP89"/>
<feature type="compositionally biased region" description="Polar residues" evidence="4">
    <location>
        <begin position="315"/>
        <end position="327"/>
    </location>
</feature>
<dbReference type="EMBL" id="LSMT01000325">
    <property type="protein sequence ID" value="PFX20244.1"/>
    <property type="molecule type" value="Genomic_DNA"/>
</dbReference>
<feature type="region of interest" description="Disordered" evidence="4">
    <location>
        <begin position="1334"/>
        <end position="1393"/>
    </location>
</feature>
<dbReference type="PANTHER" id="PTHR21553:SF36">
    <property type="entry name" value="ALMS1 CENTROSOME AND BASAL BODY-ASSOCIATED PROTEIN-RELATED"/>
    <property type="match status" value="1"/>
</dbReference>
<accession>A0A2B4RP89</accession>
<feature type="compositionally biased region" description="Polar residues" evidence="4">
    <location>
        <begin position="1382"/>
        <end position="1391"/>
    </location>
</feature>
<feature type="compositionally biased region" description="Basic residues" evidence="4">
    <location>
        <begin position="1182"/>
        <end position="1195"/>
    </location>
</feature>
<feature type="compositionally biased region" description="Polar residues" evidence="4">
    <location>
        <begin position="1560"/>
        <end position="1572"/>
    </location>
</feature>
<feature type="region of interest" description="Disordered" evidence="4">
    <location>
        <begin position="1"/>
        <end position="23"/>
    </location>
</feature>
<feature type="domain" description="ALMS motif" evidence="5">
    <location>
        <begin position="1595"/>
        <end position="1731"/>
    </location>
</feature>
<evidence type="ECO:0000313" key="6">
    <source>
        <dbReference type="EMBL" id="PFX20244.1"/>
    </source>
</evidence>
<proteinExistence type="predicted"/>
<feature type="compositionally biased region" description="Basic and acidic residues" evidence="4">
    <location>
        <begin position="968"/>
        <end position="978"/>
    </location>
</feature>
<feature type="compositionally biased region" description="Low complexity" evidence="4">
    <location>
        <begin position="1261"/>
        <end position="1276"/>
    </location>
</feature>
<feature type="compositionally biased region" description="Basic and acidic residues" evidence="4">
    <location>
        <begin position="192"/>
        <end position="205"/>
    </location>
</feature>
<comment type="caution">
    <text evidence="6">The sequence shown here is derived from an EMBL/GenBank/DDBJ whole genome shotgun (WGS) entry which is preliminary data.</text>
</comment>
<organism evidence="6 7">
    <name type="scientific">Stylophora pistillata</name>
    <name type="common">Smooth cauliflower coral</name>
    <dbReference type="NCBI Taxonomy" id="50429"/>
    <lineage>
        <taxon>Eukaryota</taxon>
        <taxon>Metazoa</taxon>
        <taxon>Cnidaria</taxon>
        <taxon>Anthozoa</taxon>
        <taxon>Hexacorallia</taxon>
        <taxon>Scleractinia</taxon>
        <taxon>Astrocoeniina</taxon>
        <taxon>Pocilloporidae</taxon>
        <taxon>Stylophora</taxon>
    </lineage>
</organism>
<feature type="compositionally biased region" description="Polar residues" evidence="4">
    <location>
        <begin position="1524"/>
        <end position="1537"/>
    </location>
</feature>
<comment type="subcellular location">
    <subcellularLocation>
        <location evidence="1">Cytoplasm</location>
        <location evidence="1">Cytoskeleton</location>
        <location evidence="1">Microtubule organizing center</location>
        <location evidence="1">Centrosome</location>
    </subcellularLocation>
</comment>
<feature type="region of interest" description="Disordered" evidence="4">
    <location>
        <begin position="153"/>
        <end position="406"/>
    </location>
</feature>